<proteinExistence type="evidence at transcript level"/>
<feature type="signal peptide" evidence="5">
    <location>
        <begin position="1"/>
        <end position="23"/>
    </location>
</feature>
<evidence type="ECO:0000313" key="6">
    <source>
        <dbReference type="EMBL" id="QLI62004.1"/>
    </source>
</evidence>
<comment type="subcellular location">
    <subcellularLocation>
        <location evidence="1">Secreted</location>
    </subcellularLocation>
</comment>
<reference evidence="6" key="2">
    <citation type="submission" date="2020-04" db="EMBL/GenBank/DDBJ databases">
        <authorList>
            <person name="Yang Y."/>
        </authorList>
    </citation>
    <scope>NUCLEOTIDE SEQUENCE</scope>
    <source>
        <tissue evidence="6">Antennae</tissue>
    </source>
</reference>
<dbReference type="InterPro" id="IPR006170">
    <property type="entry name" value="PBP/GOBP"/>
</dbReference>
<organism evidence="6">
    <name type="scientific">Streltzoviella insularis</name>
    <dbReference type="NCBI Taxonomy" id="1206366"/>
    <lineage>
        <taxon>Eukaryota</taxon>
        <taxon>Metazoa</taxon>
        <taxon>Ecdysozoa</taxon>
        <taxon>Arthropoda</taxon>
        <taxon>Hexapoda</taxon>
        <taxon>Insecta</taxon>
        <taxon>Pterygota</taxon>
        <taxon>Neoptera</taxon>
        <taxon>Endopterygota</taxon>
        <taxon>Lepidoptera</taxon>
        <taxon>Glossata</taxon>
        <taxon>Ditrysia</taxon>
        <taxon>Cossoidea</taxon>
        <taxon>Cossidae</taxon>
        <taxon>Cossinae</taxon>
        <taxon>Streltzoviella</taxon>
    </lineage>
</organism>
<evidence type="ECO:0000256" key="1">
    <source>
        <dbReference type="ARBA" id="ARBA00004613"/>
    </source>
</evidence>
<dbReference type="Pfam" id="PF01395">
    <property type="entry name" value="PBP_GOBP"/>
    <property type="match status" value="1"/>
</dbReference>
<evidence type="ECO:0000256" key="5">
    <source>
        <dbReference type="SAM" id="SignalP"/>
    </source>
</evidence>
<evidence type="ECO:0000256" key="2">
    <source>
        <dbReference type="ARBA" id="ARBA00008098"/>
    </source>
</evidence>
<evidence type="ECO:0000256" key="3">
    <source>
        <dbReference type="ARBA" id="ARBA00022525"/>
    </source>
</evidence>
<dbReference type="AlphaFoldDB" id="A0A7D5YTN8"/>
<comment type="similarity">
    <text evidence="2">Belongs to the PBP/GOBP family.</text>
</comment>
<evidence type="ECO:0000256" key="4">
    <source>
        <dbReference type="ARBA" id="ARBA00022729"/>
    </source>
</evidence>
<feature type="chain" id="PRO_5027989612" evidence="5">
    <location>
        <begin position="24"/>
        <end position="152"/>
    </location>
</feature>
<dbReference type="InterPro" id="IPR036728">
    <property type="entry name" value="PBP_GOBP_sf"/>
</dbReference>
<dbReference type="SUPFAM" id="SSF47565">
    <property type="entry name" value="Insect pheromone/odorant-binding proteins"/>
    <property type="match status" value="1"/>
</dbReference>
<reference evidence="6" key="1">
    <citation type="journal article" date="2019" name="Sci. Rep.">
        <title>Antennal transcriptome analyses and olfactory protein identification in an important wood-boring moth pest, Streltzoviella insularis (Lepidoptera: Cossidae).</title>
        <authorList>
            <person name="Yang Y"/>
            <person name="Li W"/>
            <person name="Tao J Zong.S."/>
        </authorList>
    </citation>
    <scope>NUCLEOTIDE SEQUENCE</scope>
    <source>
        <tissue evidence="6">Antennae</tissue>
    </source>
</reference>
<name>A0A7D5YTN8_9NEOP</name>
<dbReference type="PANTHER" id="PTHR11857:SF43">
    <property type="entry name" value="GEO07291P1-RELATED"/>
    <property type="match status" value="1"/>
</dbReference>
<dbReference type="Gene3D" id="1.10.238.20">
    <property type="entry name" value="Pheromone/general odorant binding protein domain"/>
    <property type="match status" value="1"/>
</dbReference>
<dbReference type="SMART" id="SM00708">
    <property type="entry name" value="PhBP"/>
    <property type="match status" value="1"/>
</dbReference>
<dbReference type="GO" id="GO:0007608">
    <property type="term" value="P:sensory perception of smell"/>
    <property type="evidence" value="ECO:0007669"/>
    <property type="project" value="TreeGrafter"/>
</dbReference>
<dbReference type="CDD" id="cd23992">
    <property type="entry name" value="PBP_GOBP"/>
    <property type="match status" value="1"/>
</dbReference>
<sequence length="152" mass="17157">MAVKIFIAMFVAIFAATMQSTEAITEEKKTELKAKLVPILTECGKEHSITLDYLKEFRQQQKRPDESNACFFACVFQKTGLLDDKGLFVEAKAAERSQYYAEEGELEKANEAVKACVSVNEQSVSDGPKGCDRAKLIYNCFLDQKQHFGYVY</sequence>
<dbReference type="EMBL" id="MT386720">
    <property type="protein sequence ID" value="QLI62004.1"/>
    <property type="molecule type" value="mRNA"/>
</dbReference>
<dbReference type="GO" id="GO:0005549">
    <property type="term" value="F:odorant binding"/>
    <property type="evidence" value="ECO:0007669"/>
    <property type="project" value="InterPro"/>
</dbReference>
<dbReference type="GO" id="GO:0005615">
    <property type="term" value="C:extracellular space"/>
    <property type="evidence" value="ECO:0007669"/>
    <property type="project" value="TreeGrafter"/>
</dbReference>
<protein>
    <submittedName>
        <fullName evidence="6">Odorant-binding protein 1</fullName>
    </submittedName>
</protein>
<accession>A0A7D5YTN8</accession>
<keyword evidence="4 5" id="KW-0732">Signal</keyword>
<keyword evidence="3" id="KW-0964">Secreted</keyword>
<dbReference type="PANTHER" id="PTHR11857">
    <property type="entry name" value="ODORANT BINDING PROTEIN-RELATED"/>
    <property type="match status" value="1"/>
</dbReference>